<dbReference type="PROSITE" id="PS01036">
    <property type="entry name" value="HSP70_3"/>
    <property type="match status" value="1"/>
</dbReference>
<organism evidence="5 6">
    <name type="scientific">Piscinibacterium candidicorallinum</name>
    <dbReference type="NCBI Taxonomy" id="1793872"/>
    <lineage>
        <taxon>Bacteria</taxon>
        <taxon>Pseudomonadati</taxon>
        <taxon>Pseudomonadota</taxon>
        <taxon>Betaproteobacteria</taxon>
        <taxon>Burkholderiales</taxon>
        <taxon>Piscinibacterium</taxon>
    </lineage>
</organism>
<keyword evidence="6" id="KW-1185">Reference proteome</keyword>
<dbReference type="Gene3D" id="2.60.34.10">
    <property type="entry name" value="Substrate Binding Domain Of DNAk, Chain A, domain 1"/>
    <property type="match status" value="1"/>
</dbReference>
<evidence type="ECO:0000256" key="1">
    <source>
        <dbReference type="ARBA" id="ARBA00007381"/>
    </source>
</evidence>
<sequence>MIVGIDLGTTNSLVAVWDGHAPKMIPNALGSTLTPSAVSIDADGSVLVGQAALERLRTHPERTAARFKRYMGSKKEFRLADRSFRPEELSALVLQSLKHDAEASLSQTVTDAVITVPAYFSDAQRKATHAAGELAGFRQVSLLNEPTAAALAYGMNTRGKESRFLVFDLGGGTFDVSVLEWFEGVMEVRASTGDNFLGGEDFVEALIKAFCAEHGIDAAQLSAQQRERLYAGLERAKRELSVAAQASVRFEHGGAVREMLLDEARLQTLSEPLLARLRAPVERALRDARIRPSELEEVVLAGGATRMPIVRKLVSRMFGRFPNTKLNPDEVVALGAAVQAGLKADDAALSEVMLTDVCPYSLGVETAREIAPGRVQGGLFSPVIERNTIVPVSRVERFFTMNDNQTQIDLKVFQGESRLTSENIALGQMNIEVPRKPRGEGYVDVRFTYNNDGILEVEVEVGGTGSKRSMVITSGSQALGPDEIRERLGKLAELKMHPRDNLRNRELLARGDRLYQEAKGDLRQWIGECSSRFEAALNTQDAAVVRRAVSEYEEVLKEAEQAMATLL</sequence>
<dbReference type="InterPro" id="IPR043129">
    <property type="entry name" value="ATPase_NBD"/>
</dbReference>
<dbReference type="PROSITE" id="PS00329">
    <property type="entry name" value="HSP70_2"/>
    <property type="match status" value="1"/>
</dbReference>
<dbReference type="SUPFAM" id="SSF53067">
    <property type="entry name" value="Actin-like ATPase domain"/>
    <property type="match status" value="2"/>
</dbReference>
<dbReference type="PROSITE" id="PS00297">
    <property type="entry name" value="HSP70_1"/>
    <property type="match status" value="1"/>
</dbReference>
<dbReference type="RefSeq" id="WP_377303654.1">
    <property type="nucleotide sequence ID" value="NZ_CP180191.1"/>
</dbReference>
<evidence type="ECO:0000256" key="2">
    <source>
        <dbReference type="ARBA" id="ARBA00022741"/>
    </source>
</evidence>
<name>A0ABV7H7P5_9BURK</name>
<dbReference type="Gene3D" id="3.90.640.10">
    <property type="entry name" value="Actin, Chain A, domain 4"/>
    <property type="match status" value="1"/>
</dbReference>
<dbReference type="InterPro" id="IPR029047">
    <property type="entry name" value="HSP70_peptide-bd_sf"/>
</dbReference>
<proteinExistence type="inferred from homology"/>
<dbReference type="SUPFAM" id="SSF100920">
    <property type="entry name" value="Heat shock protein 70kD (HSP70), peptide-binding domain"/>
    <property type="match status" value="1"/>
</dbReference>
<keyword evidence="2 4" id="KW-0547">Nucleotide-binding</keyword>
<protein>
    <submittedName>
        <fullName evidence="5">Hsp70 family protein</fullName>
    </submittedName>
</protein>
<evidence type="ECO:0000313" key="6">
    <source>
        <dbReference type="Proteomes" id="UP001595556"/>
    </source>
</evidence>
<gene>
    <name evidence="5" type="ORF">ACFOEN_10425</name>
</gene>
<dbReference type="InterPro" id="IPR013126">
    <property type="entry name" value="Hsp_70_fam"/>
</dbReference>
<comment type="caution">
    <text evidence="5">The sequence shown here is derived from an EMBL/GenBank/DDBJ whole genome shotgun (WGS) entry which is preliminary data.</text>
</comment>
<dbReference type="PANTHER" id="PTHR19375">
    <property type="entry name" value="HEAT SHOCK PROTEIN 70KDA"/>
    <property type="match status" value="1"/>
</dbReference>
<evidence type="ECO:0000256" key="3">
    <source>
        <dbReference type="ARBA" id="ARBA00022840"/>
    </source>
</evidence>
<evidence type="ECO:0000313" key="5">
    <source>
        <dbReference type="EMBL" id="MFC3148057.1"/>
    </source>
</evidence>
<dbReference type="PRINTS" id="PR00301">
    <property type="entry name" value="HEATSHOCK70"/>
</dbReference>
<keyword evidence="3 4" id="KW-0067">ATP-binding</keyword>
<dbReference type="EMBL" id="JBHRTI010000004">
    <property type="protein sequence ID" value="MFC3148057.1"/>
    <property type="molecule type" value="Genomic_DNA"/>
</dbReference>
<dbReference type="Pfam" id="PF00012">
    <property type="entry name" value="HSP70"/>
    <property type="match status" value="2"/>
</dbReference>
<evidence type="ECO:0000256" key="4">
    <source>
        <dbReference type="RuleBase" id="RU003322"/>
    </source>
</evidence>
<dbReference type="InterPro" id="IPR018181">
    <property type="entry name" value="Heat_shock_70_CS"/>
</dbReference>
<dbReference type="Gene3D" id="3.30.420.40">
    <property type="match status" value="2"/>
</dbReference>
<dbReference type="Proteomes" id="UP001595556">
    <property type="component" value="Unassembled WGS sequence"/>
</dbReference>
<reference evidence="6" key="1">
    <citation type="journal article" date="2019" name="Int. J. Syst. Evol. Microbiol.">
        <title>The Global Catalogue of Microorganisms (GCM) 10K type strain sequencing project: providing services to taxonomists for standard genome sequencing and annotation.</title>
        <authorList>
            <consortium name="The Broad Institute Genomics Platform"/>
            <consortium name="The Broad Institute Genome Sequencing Center for Infectious Disease"/>
            <person name="Wu L."/>
            <person name="Ma J."/>
        </authorList>
    </citation>
    <scope>NUCLEOTIDE SEQUENCE [LARGE SCALE GENOMIC DNA]</scope>
    <source>
        <strain evidence="6">KCTC 52168</strain>
    </source>
</reference>
<comment type="similarity">
    <text evidence="1 4">Belongs to the heat shock protein 70 family.</text>
</comment>
<accession>A0ABV7H7P5</accession>